<dbReference type="Proteomes" id="UP000663801">
    <property type="component" value="Unassembled WGS sequence"/>
</dbReference>
<evidence type="ECO:0000313" key="4">
    <source>
        <dbReference type="Proteomes" id="UP000663801"/>
    </source>
</evidence>
<feature type="transmembrane region" description="Helical" evidence="2">
    <location>
        <begin position="27"/>
        <end position="48"/>
    </location>
</feature>
<keyword evidence="2" id="KW-0812">Transmembrane</keyword>
<comment type="caution">
    <text evidence="3">The sequence shown here is derived from an EMBL/GenBank/DDBJ whole genome shotgun (WGS) entry which is preliminary data.</text>
</comment>
<gene>
    <name evidence="3" type="ORF">JL107_11995</name>
</gene>
<name>A0A938YGB9_9ACTN</name>
<keyword evidence="4" id="KW-1185">Reference proteome</keyword>
<proteinExistence type="predicted"/>
<evidence type="ECO:0000313" key="3">
    <source>
        <dbReference type="EMBL" id="MBM9477171.1"/>
    </source>
</evidence>
<dbReference type="EMBL" id="JAERWL010000009">
    <property type="protein sequence ID" value="MBM9477171.1"/>
    <property type="molecule type" value="Genomic_DNA"/>
</dbReference>
<reference evidence="3" key="1">
    <citation type="submission" date="2021-01" db="EMBL/GenBank/DDBJ databases">
        <title>KCTC 19127 draft genome.</title>
        <authorList>
            <person name="An D."/>
        </authorList>
    </citation>
    <scope>NUCLEOTIDE SEQUENCE</scope>
    <source>
        <strain evidence="3">KCTC 19127</strain>
    </source>
</reference>
<evidence type="ECO:0000256" key="2">
    <source>
        <dbReference type="SAM" id="Phobius"/>
    </source>
</evidence>
<keyword evidence="2" id="KW-1133">Transmembrane helix</keyword>
<feature type="region of interest" description="Disordered" evidence="1">
    <location>
        <begin position="1"/>
        <end position="26"/>
    </location>
</feature>
<dbReference type="AlphaFoldDB" id="A0A938YGB9"/>
<organism evidence="3 4">
    <name type="scientific">Nakamurella flavida</name>
    <dbReference type="NCBI Taxonomy" id="363630"/>
    <lineage>
        <taxon>Bacteria</taxon>
        <taxon>Bacillati</taxon>
        <taxon>Actinomycetota</taxon>
        <taxon>Actinomycetes</taxon>
        <taxon>Nakamurellales</taxon>
        <taxon>Nakamurellaceae</taxon>
        <taxon>Nakamurella</taxon>
    </lineage>
</organism>
<keyword evidence="2" id="KW-0472">Membrane</keyword>
<feature type="compositionally biased region" description="Basic and acidic residues" evidence="1">
    <location>
        <begin position="9"/>
        <end position="26"/>
    </location>
</feature>
<protein>
    <submittedName>
        <fullName evidence="3">Uncharacterized protein</fullName>
    </submittedName>
</protein>
<evidence type="ECO:0000256" key="1">
    <source>
        <dbReference type="SAM" id="MobiDB-lite"/>
    </source>
</evidence>
<accession>A0A938YGB9</accession>
<sequence length="68" mass="7276">MLRALSLADRARGRAAASRDEDDRGDVPGWVMITVMTAIVTIALLAVFQEQVETAVRNAFESVTGAGK</sequence>